<organism evidence="7 8">
    <name type="scientific">Paenibacillus chungangensis</name>
    <dbReference type="NCBI Taxonomy" id="696535"/>
    <lineage>
        <taxon>Bacteria</taxon>
        <taxon>Bacillati</taxon>
        <taxon>Bacillota</taxon>
        <taxon>Bacilli</taxon>
        <taxon>Bacillales</taxon>
        <taxon>Paenibacillaceae</taxon>
        <taxon>Paenibacillus</taxon>
    </lineage>
</organism>
<evidence type="ECO:0000259" key="6">
    <source>
        <dbReference type="PROSITE" id="PS50110"/>
    </source>
</evidence>
<evidence type="ECO:0000313" key="7">
    <source>
        <dbReference type="EMBL" id="MFD0959210.1"/>
    </source>
</evidence>
<dbReference type="PROSITE" id="PS50110">
    <property type="entry name" value="RESPONSE_REGULATORY"/>
    <property type="match status" value="1"/>
</dbReference>
<dbReference type="RefSeq" id="WP_377563231.1">
    <property type="nucleotide sequence ID" value="NZ_JBHTJZ010000008.1"/>
</dbReference>
<dbReference type="InterPro" id="IPR018060">
    <property type="entry name" value="HTH_AraC"/>
</dbReference>
<dbReference type="Gene3D" id="3.40.50.2300">
    <property type="match status" value="1"/>
</dbReference>
<dbReference type="SMART" id="SM00448">
    <property type="entry name" value="REC"/>
    <property type="match status" value="1"/>
</dbReference>
<dbReference type="PANTHER" id="PTHR43280">
    <property type="entry name" value="ARAC-FAMILY TRANSCRIPTIONAL REGULATOR"/>
    <property type="match status" value="1"/>
</dbReference>
<feature type="domain" description="HTH araC/xylS-type" evidence="5">
    <location>
        <begin position="449"/>
        <end position="547"/>
    </location>
</feature>
<dbReference type="InterPro" id="IPR020449">
    <property type="entry name" value="Tscrpt_reg_AraC-type_HTH"/>
</dbReference>
<evidence type="ECO:0000256" key="2">
    <source>
        <dbReference type="ARBA" id="ARBA00023125"/>
    </source>
</evidence>
<evidence type="ECO:0000259" key="5">
    <source>
        <dbReference type="PROSITE" id="PS01124"/>
    </source>
</evidence>
<dbReference type="InterPro" id="IPR011006">
    <property type="entry name" value="CheY-like_superfamily"/>
</dbReference>
<reference evidence="8" key="1">
    <citation type="journal article" date="2019" name="Int. J. Syst. Evol. Microbiol.">
        <title>The Global Catalogue of Microorganisms (GCM) 10K type strain sequencing project: providing services to taxonomists for standard genome sequencing and annotation.</title>
        <authorList>
            <consortium name="The Broad Institute Genomics Platform"/>
            <consortium name="The Broad Institute Genome Sequencing Center for Infectious Disease"/>
            <person name="Wu L."/>
            <person name="Ma J."/>
        </authorList>
    </citation>
    <scope>NUCLEOTIDE SEQUENCE [LARGE SCALE GENOMIC DNA]</scope>
    <source>
        <strain evidence="8">CCUG 59129</strain>
    </source>
</reference>
<protein>
    <submittedName>
        <fullName evidence="7">Response regulator</fullName>
    </submittedName>
</protein>
<keyword evidence="1" id="KW-0805">Transcription regulation</keyword>
<evidence type="ECO:0000256" key="1">
    <source>
        <dbReference type="ARBA" id="ARBA00023015"/>
    </source>
</evidence>
<keyword evidence="3" id="KW-0804">Transcription</keyword>
<dbReference type="SMART" id="SM00342">
    <property type="entry name" value="HTH_ARAC"/>
    <property type="match status" value="1"/>
</dbReference>
<keyword evidence="4" id="KW-0597">Phosphoprotein</keyword>
<dbReference type="SUPFAM" id="SSF46689">
    <property type="entry name" value="Homeodomain-like"/>
    <property type="match status" value="2"/>
</dbReference>
<dbReference type="PROSITE" id="PS01124">
    <property type="entry name" value="HTH_ARAC_FAMILY_2"/>
    <property type="match status" value="1"/>
</dbReference>
<accession>A0ABW3HPK5</accession>
<feature type="domain" description="Response regulatory" evidence="6">
    <location>
        <begin position="3"/>
        <end position="120"/>
    </location>
</feature>
<gene>
    <name evidence="7" type="ORF">ACFQ2I_07395</name>
</gene>
<comment type="caution">
    <text evidence="7">The sequence shown here is derived from an EMBL/GenBank/DDBJ whole genome shotgun (WGS) entry which is preliminary data.</text>
</comment>
<dbReference type="EMBL" id="JBHTJZ010000008">
    <property type="protein sequence ID" value="MFD0959210.1"/>
    <property type="molecule type" value="Genomic_DNA"/>
</dbReference>
<evidence type="ECO:0000313" key="8">
    <source>
        <dbReference type="Proteomes" id="UP001596989"/>
    </source>
</evidence>
<proteinExistence type="predicted"/>
<dbReference type="InterPro" id="IPR009057">
    <property type="entry name" value="Homeodomain-like_sf"/>
</dbReference>
<evidence type="ECO:0000256" key="4">
    <source>
        <dbReference type="PROSITE-ProRule" id="PRU00169"/>
    </source>
</evidence>
<dbReference type="PRINTS" id="PR00032">
    <property type="entry name" value="HTHARAC"/>
</dbReference>
<dbReference type="SUPFAM" id="SSF52172">
    <property type="entry name" value="CheY-like"/>
    <property type="match status" value="1"/>
</dbReference>
<keyword evidence="2" id="KW-0238">DNA-binding</keyword>
<dbReference type="CDD" id="cd17536">
    <property type="entry name" value="REC_YesN-like"/>
    <property type="match status" value="1"/>
</dbReference>
<dbReference type="Gene3D" id="1.10.10.60">
    <property type="entry name" value="Homeodomain-like"/>
    <property type="match status" value="2"/>
</dbReference>
<dbReference type="Pfam" id="PF12833">
    <property type="entry name" value="HTH_18"/>
    <property type="match status" value="1"/>
</dbReference>
<name>A0ABW3HPK5_9BACL</name>
<feature type="modified residue" description="4-aspartylphosphate" evidence="4">
    <location>
        <position position="55"/>
    </location>
</feature>
<keyword evidence="8" id="KW-1185">Reference proteome</keyword>
<evidence type="ECO:0000256" key="3">
    <source>
        <dbReference type="ARBA" id="ARBA00023163"/>
    </source>
</evidence>
<dbReference type="Pfam" id="PF00072">
    <property type="entry name" value="Response_reg"/>
    <property type="match status" value="1"/>
</dbReference>
<dbReference type="PANTHER" id="PTHR43280:SF2">
    <property type="entry name" value="HTH-TYPE TRANSCRIPTIONAL REGULATOR EXSA"/>
    <property type="match status" value="1"/>
</dbReference>
<dbReference type="Proteomes" id="UP001596989">
    <property type="component" value="Unassembled WGS sequence"/>
</dbReference>
<sequence length="554" mass="63138">MYRLLIVDDEPAIVDGLVQQVLDSDEFELDLCKAYNAQEALAIVRTTKIDIVISDVRMPGKSGLQLADDISFYWPACRIVLLSGYSEFDYVYSAIQKNVDRYILKTEGVETILDAVRSSIAILDEEQRNRVMLEQAKRQMSVAEPLMKKLFFEALLHGDHLSEIGQIGYFSELTLCLDRSSPLLIIVGKPEIDRACELTFTRKLEKLESVLGVFDRHLPAIFENEHVVFEQAVIVWFIQPKRGHEEKFIDSDGQVDWRSIASYLKSGLEPVQNMCRNTLGISISFALGPDKTEWDKISKVFEKLKTALKHHSAFGQPMAIIDLDMKGGLTHNRSVQPVMPATEFNKMLNEWSRMLERGNTAEAALTAEGMIRNIRHDMTVHYSLGIERYYTFLAAVISQLDEAAPGSPLPLLELPVEWNLVEQQFSKLIEMAGSRRQSLIEKREHLQIERIHQFIQNNLGNDLSLARIAESVFFNPSYLSRFYKQVTGRNISDYIYTAKTDAAMAMLADPALKINEVALRLGFESPSYFTAFFRKMTGSSPQEYRETLQLRSRP</sequence>
<dbReference type="InterPro" id="IPR001789">
    <property type="entry name" value="Sig_transdc_resp-reg_receiver"/>
</dbReference>